<protein>
    <submittedName>
        <fullName evidence="4">TBL2</fullName>
    </submittedName>
</protein>
<dbReference type="PROSITE" id="PS50294">
    <property type="entry name" value="WD_REPEATS_REGION"/>
    <property type="match status" value="2"/>
</dbReference>
<keyword evidence="5" id="KW-1185">Reference proteome</keyword>
<feature type="transmembrane region" description="Helical" evidence="3">
    <location>
        <begin position="6"/>
        <end position="24"/>
    </location>
</feature>
<evidence type="ECO:0000313" key="4">
    <source>
        <dbReference type="EMBL" id="KAF6037820.1"/>
    </source>
</evidence>
<dbReference type="EMBL" id="VXIV02000509">
    <property type="protein sequence ID" value="KAF6037820.1"/>
    <property type="molecule type" value="Genomic_DNA"/>
</dbReference>
<sequence>MITEVIVASTVGVLLLILFLVKFFNNNRHSSSANDKNASKFNESANEFENENQQENILTEEKCNQSQEGNGFEGGKKKYGKPKSGKVKLISDSFTHPLLVTSLKGHAGDVTSFDLSSNGKYLISTATDRSIFLWTIKDVGSKSVKSIRANVEFDSARLIKFSPDNRSFITCLENGNCIRVFKFKKNEDGSFSKIEQVIDDFPKTHSADIINIGIDSAGNYAMTADAGTRFDILNLKGDQLSSVDTGTMCNSGAAVSPCGRFVAAFGFTPDVKVWEVSFDRAKEFKGVKRVFDLKGHKAGVLSLAFSADSSRVATLSKDSTWKLWKTDVEYARGQDPVLVCTGAVKDKLDAARIAVSPDGRTVAIAVENNVTLYNGITQEEDQKIAAIFSSEVRHIMFSMNGKYLICCGDRQVKVFNNPTGYKSQISDYTAQLKTCNKNAERRLTEQLEEAKKALKELS</sequence>
<feature type="repeat" description="WD" evidence="1">
    <location>
        <begin position="103"/>
        <end position="137"/>
    </location>
</feature>
<dbReference type="Gene3D" id="2.130.10.10">
    <property type="entry name" value="YVTN repeat-like/Quinoprotein amine dehydrogenase"/>
    <property type="match status" value="3"/>
</dbReference>
<evidence type="ECO:0000256" key="3">
    <source>
        <dbReference type="SAM" id="Phobius"/>
    </source>
</evidence>
<keyword evidence="3" id="KW-1133">Transmembrane helix</keyword>
<dbReference type="InterPro" id="IPR015943">
    <property type="entry name" value="WD40/YVTN_repeat-like_dom_sf"/>
</dbReference>
<accession>A0A7J7KGM3</accession>
<dbReference type="GO" id="GO:0030968">
    <property type="term" value="P:endoplasmic reticulum unfolded protein response"/>
    <property type="evidence" value="ECO:0007669"/>
    <property type="project" value="TreeGrafter"/>
</dbReference>
<dbReference type="Pfam" id="PF00400">
    <property type="entry name" value="WD40"/>
    <property type="match status" value="3"/>
</dbReference>
<dbReference type="OrthoDB" id="200924at2759"/>
<feature type="repeat" description="WD" evidence="1">
    <location>
        <begin position="293"/>
        <end position="325"/>
    </location>
</feature>
<gene>
    <name evidence="4" type="ORF">EB796_003870</name>
</gene>
<evidence type="ECO:0000256" key="1">
    <source>
        <dbReference type="PROSITE-ProRule" id="PRU00221"/>
    </source>
</evidence>
<dbReference type="InterPro" id="IPR042410">
    <property type="entry name" value="WBSCR13"/>
</dbReference>
<dbReference type="PANTHER" id="PTHR44321:SF1">
    <property type="entry name" value="TRANSDUCIN BETA-LIKE PROTEIN 2"/>
    <property type="match status" value="1"/>
</dbReference>
<keyword evidence="1" id="KW-0853">WD repeat</keyword>
<dbReference type="AlphaFoldDB" id="A0A7J7KGM3"/>
<keyword evidence="3" id="KW-0812">Transmembrane</keyword>
<evidence type="ECO:0000313" key="5">
    <source>
        <dbReference type="Proteomes" id="UP000593567"/>
    </source>
</evidence>
<dbReference type="GO" id="GO:0005783">
    <property type="term" value="C:endoplasmic reticulum"/>
    <property type="evidence" value="ECO:0007669"/>
    <property type="project" value="TreeGrafter"/>
</dbReference>
<evidence type="ECO:0000256" key="2">
    <source>
        <dbReference type="SAM" id="MobiDB-lite"/>
    </source>
</evidence>
<comment type="caution">
    <text evidence="4">The sequence shown here is derived from an EMBL/GenBank/DDBJ whole genome shotgun (WGS) entry which is preliminary data.</text>
</comment>
<reference evidence="4" key="1">
    <citation type="submission" date="2020-06" db="EMBL/GenBank/DDBJ databases">
        <title>Draft genome of Bugula neritina, a colonial animal packing powerful symbionts and potential medicines.</title>
        <authorList>
            <person name="Rayko M."/>
        </authorList>
    </citation>
    <scope>NUCLEOTIDE SEQUENCE [LARGE SCALE GENOMIC DNA]</scope>
    <source>
        <strain evidence="4">Kwan_BN1</strain>
    </source>
</reference>
<dbReference type="Proteomes" id="UP000593567">
    <property type="component" value="Unassembled WGS sequence"/>
</dbReference>
<feature type="region of interest" description="Disordered" evidence="2">
    <location>
        <begin position="59"/>
        <end position="82"/>
    </location>
</feature>
<dbReference type="InterPro" id="IPR011047">
    <property type="entry name" value="Quinoprotein_ADH-like_sf"/>
</dbReference>
<keyword evidence="3" id="KW-0472">Membrane</keyword>
<name>A0A7J7KGM3_BUGNE</name>
<dbReference type="InterPro" id="IPR001680">
    <property type="entry name" value="WD40_rpt"/>
</dbReference>
<organism evidence="4 5">
    <name type="scientific">Bugula neritina</name>
    <name type="common">Brown bryozoan</name>
    <name type="synonym">Sertularia neritina</name>
    <dbReference type="NCBI Taxonomy" id="10212"/>
    <lineage>
        <taxon>Eukaryota</taxon>
        <taxon>Metazoa</taxon>
        <taxon>Spiralia</taxon>
        <taxon>Lophotrochozoa</taxon>
        <taxon>Bryozoa</taxon>
        <taxon>Gymnolaemata</taxon>
        <taxon>Cheilostomatida</taxon>
        <taxon>Flustrina</taxon>
        <taxon>Buguloidea</taxon>
        <taxon>Bugulidae</taxon>
        <taxon>Bugula</taxon>
    </lineage>
</organism>
<dbReference type="PROSITE" id="PS50082">
    <property type="entry name" value="WD_REPEATS_2"/>
    <property type="match status" value="2"/>
</dbReference>
<dbReference type="PANTHER" id="PTHR44321">
    <property type="entry name" value="TRANSDUCIN BETA-LIKE PROTEIN 2"/>
    <property type="match status" value="1"/>
</dbReference>
<proteinExistence type="predicted"/>
<dbReference type="SUPFAM" id="SSF50998">
    <property type="entry name" value="Quinoprotein alcohol dehydrogenase-like"/>
    <property type="match status" value="1"/>
</dbReference>
<dbReference type="SMART" id="SM00320">
    <property type="entry name" value="WD40"/>
    <property type="match status" value="4"/>
</dbReference>